<sequence length="139" mass="15036">MRSLEREEAVQSLQEVNCRTEWLARLRRSAVNQRTLSIPHARRATAAASSALTRDAFSRGARTRPRGLLRRTAIPPAGRDGLGRPSRQRRSPGVLCGIYRMGSTGGLSAAVEPPVPSSLDAEVEATRTRVERPAPAGLA</sequence>
<protein>
    <submittedName>
        <fullName evidence="2">Uncharacterized protein</fullName>
    </submittedName>
</protein>
<keyword evidence="3" id="KW-1185">Reference proteome</keyword>
<accession>A0A4U6U6D7</accession>
<dbReference type="Proteomes" id="UP000298652">
    <property type="component" value="Chromosome 7"/>
</dbReference>
<proteinExistence type="predicted"/>
<organism evidence="2 3">
    <name type="scientific">Setaria viridis</name>
    <name type="common">Green bristlegrass</name>
    <name type="synonym">Setaria italica subsp. viridis</name>
    <dbReference type="NCBI Taxonomy" id="4556"/>
    <lineage>
        <taxon>Eukaryota</taxon>
        <taxon>Viridiplantae</taxon>
        <taxon>Streptophyta</taxon>
        <taxon>Embryophyta</taxon>
        <taxon>Tracheophyta</taxon>
        <taxon>Spermatophyta</taxon>
        <taxon>Magnoliopsida</taxon>
        <taxon>Liliopsida</taxon>
        <taxon>Poales</taxon>
        <taxon>Poaceae</taxon>
        <taxon>PACMAD clade</taxon>
        <taxon>Panicoideae</taxon>
        <taxon>Panicodae</taxon>
        <taxon>Paniceae</taxon>
        <taxon>Cenchrinae</taxon>
        <taxon>Setaria</taxon>
    </lineage>
</organism>
<reference evidence="2" key="1">
    <citation type="submission" date="2019-03" db="EMBL/GenBank/DDBJ databases">
        <title>WGS assembly of Setaria viridis.</title>
        <authorList>
            <person name="Huang P."/>
            <person name="Jenkins J."/>
            <person name="Grimwood J."/>
            <person name="Barry K."/>
            <person name="Healey A."/>
            <person name="Mamidi S."/>
            <person name="Sreedasyam A."/>
            <person name="Shu S."/>
            <person name="Feldman M."/>
            <person name="Wu J."/>
            <person name="Yu Y."/>
            <person name="Chen C."/>
            <person name="Johnson J."/>
            <person name="Rokhsar D."/>
            <person name="Baxter I."/>
            <person name="Schmutz J."/>
            <person name="Brutnell T."/>
            <person name="Kellogg E."/>
        </authorList>
    </citation>
    <scope>NUCLEOTIDE SEQUENCE [LARGE SCALE GENOMIC DNA]</scope>
</reference>
<evidence type="ECO:0000313" key="3">
    <source>
        <dbReference type="Proteomes" id="UP000298652"/>
    </source>
</evidence>
<feature type="region of interest" description="Disordered" evidence="1">
    <location>
        <begin position="106"/>
        <end position="139"/>
    </location>
</feature>
<dbReference type="AlphaFoldDB" id="A0A4U6U6D7"/>
<gene>
    <name evidence="2" type="ORF">SEVIR_7G199475v2</name>
</gene>
<feature type="compositionally biased region" description="Low complexity" evidence="1">
    <location>
        <begin position="44"/>
        <end position="55"/>
    </location>
</feature>
<evidence type="ECO:0000256" key="1">
    <source>
        <dbReference type="SAM" id="MobiDB-lite"/>
    </source>
</evidence>
<name>A0A4U6U6D7_SETVI</name>
<dbReference type="EMBL" id="CM016558">
    <property type="protein sequence ID" value="TKW05787.1"/>
    <property type="molecule type" value="Genomic_DNA"/>
</dbReference>
<evidence type="ECO:0000313" key="2">
    <source>
        <dbReference type="EMBL" id="TKW05787.1"/>
    </source>
</evidence>
<dbReference type="Gramene" id="TKW05787">
    <property type="protein sequence ID" value="TKW05787"/>
    <property type="gene ID" value="SEVIR_7G199475v2"/>
</dbReference>
<feature type="region of interest" description="Disordered" evidence="1">
    <location>
        <begin position="40"/>
        <end position="93"/>
    </location>
</feature>